<reference evidence="15" key="3">
    <citation type="journal article" date="2017" name="Nature">
        <title>Genome sequence of the progenitor of the wheat D genome Aegilops tauschii.</title>
        <authorList>
            <person name="Luo M.C."/>
            <person name="Gu Y.Q."/>
            <person name="Puiu D."/>
            <person name="Wang H."/>
            <person name="Twardziok S.O."/>
            <person name="Deal K.R."/>
            <person name="Huo N."/>
            <person name="Zhu T."/>
            <person name="Wang L."/>
            <person name="Wang Y."/>
            <person name="McGuire P.E."/>
            <person name="Liu S."/>
            <person name="Long H."/>
            <person name="Ramasamy R.K."/>
            <person name="Rodriguez J.C."/>
            <person name="Van S.L."/>
            <person name="Yuan L."/>
            <person name="Wang Z."/>
            <person name="Xia Z."/>
            <person name="Xiao L."/>
            <person name="Anderson O.D."/>
            <person name="Ouyang S."/>
            <person name="Liang Y."/>
            <person name="Zimin A.V."/>
            <person name="Pertea G."/>
            <person name="Qi P."/>
            <person name="Bennetzen J.L."/>
            <person name="Dai X."/>
            <person name="Dawson M.W."/>
            <person name="Muller H.G."/>
            <person name="Kugler K."/>
            <person name="Rivarola-Duarte L."/>
            <person name="Spannagl M."/>
            <person name="Mayer K.F.X."/>
            <person name="Lu F.H."/>
            <person name="Bevan M.W."/>
            <person name="Leroy P."/>
            <person name="Li P."/>
            <person name="You F.M."/>
            <person name="Sun Q."/>
            <person name="Liu Z."/>
            <person name="Lyons E."/>
            <person name="Wicker T."/>
            <person name="Salzberg S.L."/>
            <person name="Devos K.M."/>
            <person name="Dvorak J."/>
        </authorList>
    </citation>
    <scope>NUCLEOTIDE SEQUENCE [LARGE SCALE GENOMIC DNA]</scope>
    <source>
        <strain evidence="15">cv. AL8/78</strain>
    </source>
</reference>
<reference evidence="16" key="2">
    <citation type="journal article" date="2017" name="Nat. Plants">
        <title>The Aegilops tauschii genome reveals multiple impacts of transposons.</title>
        <authorList>
            <person name="Zhao G."/>
            <person name="Zou C."/>
            <person name="Li K."/>
            <person name="Wang K."/>
            <person name="Li T."/>
            <person name="Gao L."/>
            <person name="Zhang X."/>
            <person name="Wang H."/>
            <person name="Yang Z."/>
            <person name="Liu X."/>
            <person name="Jiang W."/>
            <person name="Mao L."/>
            <person name="Kong X."/>
            <person name="Jiao Y."/>
            <person name="Jia J."/>
        </authorList>
    </citation>
    <scope>NUCLEOTIDE SEQUENCE [LARGE SCALE GENOMIC DNA]</scope>
    <source>
        <strain evidence="16">cv. AL8/78</strain>
    </source>
</reference>
<feature type="transmembrane region" description="Helical" evidence="13">
    <location>
        <begin position="293"/>
        <end position="313"/>
    </location>
</feature>
<keyword evidence="4" id="KW-0633">Potassium transport</keyword>
<feature type="transmembrane region" description="Helical" evidence="13">
    <location>
        <begin position="455"/>
        <end position="475"/>
    </location>
</feature>
<dbReference type="AlphaFoldDB" id="A0A453RR67"/>
<comment type="subcellular location">
    <subcellularLocation>
        <location evidence="1">Membrane</location>
        <topology evidence="1">Multi-pass membrane protein</topology>
    </subcellularLocation>
</comment>
<evidence type="ECO:0000256" key="1">
    <source>
        <dbReference type="ARBA" id="ARBA00004141"/>
    </source>
</evidence>
<dbReference type="InterPro" id="IPR004842">
    <property type="entry name" value="SLC12A_fam"/>
</dbReference>
<keyword evidence="3" id="KW-0813">Transport</keyword>
<feature type="transmembrane region" description="Helical" evidence="13">
    <location>
        <begin position="574"/>
        <end position="594"/>
    </location>
</feature>
<keyword evidence="5 13" id="KW-0812">Transmembrane</keyword>
<reference evidence="16" key="1">
    <citation type="journal article" date="2014" name="Science">
        <title>Ancient hybridizations among the ancestral genomes of bread wheat.</title>
        <authorList>
            <consortium name="International Wheat Genome Sequencing Consortium,"/>
            <person name="Marcussen T."/>
            <person name="Sandve S.R."/>
            <person name="Heier L."/>
            <person name="Spannagl M."/>
            <person name="Pfeifer M."/>
            <person name="Jakobsen K.S."/>
            <person name="Wulff B.B."/>
            <person name="Steuernagel B."/>
            <person name="Mayer K.F."/>
            <person name="Olsen O.A."/>
        </authorList>
    </citation>
    <scope>NUCLEOTIDE SEQUENCE [LARGE SCALE GENOMIC DNA]</scope>
    <source>
        <strain evidence="16">cv. AL8/78</strain>
    </source>
</reference>
<evidence type="ECO:0000256" key="13">
    <source>
        <dbReference type="SAM" id="Phobius"/>
    </source>
</evidence>
<evidence type="ECO:0000256" key="11">
    <source>
        <dbReference type="ARBA" id="ARBA00023180"/>
    </source>
</evidence>
<protein>
    <recommendedName>
        <fullName evidence="14">Amino acid permease/ SLC12A domain-containing protein</fullName>
    </recommendedName>
</protein>
<dbReference type="InterPro" id="IPR004841">
    <property type="entry name" value="AA-permease/SLC12A_dom"/>
</dbReference>
<evidence type="ECO:0000256" key="4">
    <source>
        <dbReference type="ARBA" id="ARBA00022538"/>
    </source>
</evidence>
<comment type="similarity">
    <text evidence="2">Belongs to the SLC12A transporter family.</text>
</comment>
<evidence type="ECO:0000313" key="16">
    <source>
        <dbReference type="Proteomes" id="UP000015105"/>
    </source>
</evidence>
<evidence type="ECO:0000256" key="7">
    <source>
        <dbReference type="ARBA" id="ARBA00022958"/>
    </source>
</evidence>
<evidence type="ECO:0000256" key="12">
    <source>
        <dbReference type="SAM" id="MobiDB-lite"/>
    </source>
</evidence>
<reference evidence="15" key="5">
    <citation type="journal article" date="2021" name="G3 (Bethesda)">
        <title>Aegilops tauschii genome assembly Aet v5.0 features greater sequence contiguity and improved annotation.</title>
        <authorList>
            <person name="Wang L."/>
            <person name="Zhu T."/>
            <person name="Rodriguez J.C."/>
            <person name="Deal K.R."/>
            <person name="Dubcovsky J."/>
            <person name="McGuire P.E."/>
            <person name="Lux T."/>
            <person name="Spannagl M."/>
            <person name="Mayer K.F.X."/>
            <person name="Baldrich P."/>
            <person name="Meyers B.C."/>
            <person name="Huo N."/>
            <person name="Gu Y.Q."/>
            <person name="Zhou H."/>
            <person name="Devos K.M."/>
            <person name="Bennetzen J.L."/>
            <person name="Unver T."/>
            <person name="Budak H."/>
            <person name="Gulick P.J."/>
            <person name="Galiba G."/>
            <person name="Kalapos B."/>
            <person name="Nelson D.R."/>
            <person name="Li P."/>
            <person name="You F.M."/>
            <person name="Luo M.C."/>
            <person name="Dvorak J."/>
        </authorList>
    </citation>
    <scope>NUCLEOTIDE SEQUENCE [LARGE SCALE GENOMIC DNA]</scope>
    <source>
        <strain evidence="15">cv. AL8/78</strain>
    </source>
</reference>
<evidence type="ECO:0000259" key="14">
    <source>
        <dbReference type="Pfam" id="PF00324"/>
    </source>
</evidence>
<dbReference type="Gramene" id="AET7Gv20671500.8">
    <property type="protein sequence ID" value="AET7Gv20671500.8"/>
    <property type="gene ID" value="AET7Gv20671500"/>
</dbReference>
<feature type="domain" description="Amino acid permease/ SLC12A" evidence="14">
    <location>
        <begin position="149"/>
        <end position="585"/>
    </location>
</feature>
<organism evidence="15 16">
    <name type="scientific">Aegilops tauschii subsp. strangulata</name>
    <name type="common">Goatgrass</name>
    <dbReference type="NCBI Taxonomy" id="200361"/>
    <lineage>
        <taxon>Eukaryota</taxon>
        <taxon>Viridiplantae</taxon>
        <taxon>Streptophyta</taxon>
        <taxon>Embryophyta</taxon>
        <taxon>Tracheophyta</taxon>
        <taxon>Spermatophyta</taxon>
        <taxon>Magnoliopsida</taxon>
        <taxon>Liliopsida</taxon>
        <taxon>Poales</taxon>
        <taxon>Poaceae</taxon>
        <taxon>BOP clade</taxon>
        <taxon>Pooideae</taxon>
        <taxon>Triticodae</taxon>
        <taxon>Triticeae</taxon>
        <taxon>Triticinae</taxon>
        <taxon>Aegilops</taxon>
    </lineage>
</organism>
<dbReference type="Proteomes" id="UP000015105">
    <property type="component" value="Chromosome 7D"/>
</dbReference>
<dbReference type="GO" id="GO:0016020">
    <property type="term" value="C:membrane"/>
    <property type="evidence" value="ECO:0007669"/>
    <property type="project" value="UniProtKB-SubCell"/>
</dbReference>
<feature type="transmembrane region" description="Helical" evidence="13">
    <location>
        <begin position="412"/>
        <end position="435"/>
    </location>
</feature>
<evidence type="ECO:0000256" key="10">
    <source>
        <dbReference type="ARBA" id="ARBA00023136"/>
    </source>
</evidence>
<dbReference type="Gene3D" id="1.20.1740.10">
    <property type="entry name" value="Amino acid/polyamine transporter I"/>
    <property type="match status" value="1"/>
</dbReference>
<evidence type="ECO:0000256" key="3">
    <source>
        <dbReference type="ARBA" id="ARBA00022448"/>
    </source>
</evidence>
<evidence type="ECO:0000256" key="5">
    <source>
        <dbReference type="ARBA" id="ARBA00022692"/>
    </source>
</evidence>
<evidence type="ECO:0000256" key="6">
    <source>
        <dbReference type="ARBA" id="ARBA00022847"/>
    </source>
</evidence>
<feature type="transmembrane region" description="Helical" evidence="13">
    <location>
        <begin position="378"/>
        <end position="400"/>
    </location>
</feature>
<reference evidence="15" key="4">
    <citation type="submission" date="2019-03" db="UniProtKB">
        <authorList>
            <consortium name="EnsemblPlants"/>
        </authorList>
    </citation>
    <scope>IDENTIFICATION</scope>
</reference>
<feature type="transmembrane region" description="Helical" evidence="13">
    <location>
        <begin position="177"/>
        <end position="202"/>
    </location>
</feature>
<feature type="transmembrane region" description="Helical" evidence="13">
    <location>
        <begin position="510"/>
        <end position="528"/>
    </location>
</feature>
<dbReference type="PANTHER" id="PTHR11827:SF100">
    <property type="entry name" value="CATION-CHLORIDE COTRANSPORTER 1"/>
    <property type="match status" value="1"/>
</dbReference>
<keyword evidence="10 13" id="KW-0472">Membrane</keyword>
<feature type="transmembrane region" description="Helical" evidence="13">
    <location>
        <begin position="223"/>
        <end position="244"/>
    </location>
</feature>
<evidence type="ECO:0000313" key="15">
    <source>
        <dbReference type="EnsemblPlants" id="AET7Gv20671500.8"/>
    </source>
</evidence>
<dbReference type="Pfam" id="PF00324">
    <property type="entry name" value="AA_permease"/>
    <property type="match status" value="1"/>
</dbReference>
<sequence>MENGEIEAAQDGLPVPAPPNGRRYRPVGSDDSAVIQMTSMEPSPGSTSVTSHDAVTPQPPRNLKPGGANLTIDPSMQGGSGDHATSSGSQRDSKLELFGFDSLVNILGLKSMTGEEVPAPSSPREGEDVAITIGRPKQEAGPKFGTMMGVFVPCLQNILGIIYYIRFTWIVGMAGIWQSLVLVSFCGACTFLTGLSLSAIATNGAMKGGGPYYLIGRALGPEVGVSIGLCFFLGNAVAGSMYVLGAVETFLDAIPSAGLFQESVTVVNNTLLNGTATAGTATISTPSLHDLQVYGVIVTILLCFIVFGGVKIINKVAPAFLIPVLFSLLCIYLGVFIAPRHNAPKGITGLSLTSLRDNWGSEYQRTNNAGVPDPNGSIYWDFNALVGLFFPAVTGIMAGSNRSASLKDTQRSIPIGTLCATLTTTAMYLFSVLLFGALSTREELLTDRLLTATVAWPAPVVIYIGIILSTLGAALQSLTGAPRLLAAIANDDILPVLNYFKVSEGAEPHAATLFTALICIGCVIIGNLDLITPTITMFFLLCYAGVNLSCFLLDLLDAPSWRPRWKLHHWSLSLVGALLCVGTPFDSSLFYFVIHDIHPELPVILLLNVILCT</sequence>
<keyword evidence="6" id="KW-0769">Symport</keyword>
<dbReference type="FunFam" id="1.20.1740.10:FF:000021">
    <property type="entry name" value="Cation-chloride cotransporter 1"/>
    <property type="match status" value="1"/>
</dbReference>
<keyword evidence="9" id="KW-0406">Ion transport</keyword>
<dbReference type="PANTHER" id="PTHR11827">
    <property type="entry name" value="SOLUTE CARRIER FAMILY 12, CATION COTRANSPORTERS"/>
    <property type="match status" value="1"/>
</dbReference>
<evidence type="ECO:0000256" key="2">
    <source>
        <dbReference type="ARBA" id="ARBA00010593"/>
    </source>
</evidence>
<keyword evidence="16" id="KW-1185">Reference proteome</keyword>
<evidence type="ECO:0000256" key="9">
    <source>
        <dbReference type="ARBA" id="ARBA00023065"/>
    </source>
</evidence>
<dbReference type="EnsemblPlants" id="AET7Gv20671500.8">
    <property type="protein sequence ID" value="AET7Gv20671500.8"/>
    <property type="gene ID" value="AET7Gv20671500"/>
</dbReference>
<keyword evidence="8 13" id="KW-1133">Transmembrane helix</keyword>
<name>A0A453RR67_AEGTS</name>
<dbReference type="GO" id="GO:0015379">
    <property type="term" value="F:potassium:chloride symporter activity"/>
    <property type="evidence" value="ECO:0007669"/>
    <property type="project" value="UniProtKB-ARBA"/>
</dbReference>
<keyword evidence="11" id="KW-0325">Glycoprotein</keyword>
<feature type="transmembrane region" description="Helical" evidence="13">
    <location>
        <begin position="144"/>
        <end position="165"/>
    </location>
</feature>
<feature type="transmembrane region" description="Helical" evidence="13">
    <location>
        <begin position="320"/>
        <end position="338"/>
    </location>
</feature>
<feature type="region of interest" description="Disordered" evidence="12">
    <location>
        <begin position="1"/>
        <end position="91"/>
    </location>
</feature>
<feature type="transmembrane region" description="Helical" evidence="13">
    <location>
        <begin position="534"/>
        <end position="553"/>
    </location>
</feature>
<keyword evidence="7" id="KW-0630">Potassium</keyword>
<proteinExistence type="inferred from homology"/>
<evidence type="ECO:0000256" key="8">
    <source>
        <dbReference type="ARBA" id="ARBA00022989"/>
    </source>
</evidence>
<feature type="compositionally biased region" description="Polar residues" evidence="12">
    <location>
        <begin position="35"/>
        <end position="53"/>
    </location>
</feature>
<accession>A0A453RR67</accession>